<dbReference type="Proteomes" id="UP000251241">
    <property type="component" value="Unassembled WGS sequence"/>
</dbReference>
<gene>
    <name evidence="1" type="ORF">NCTC11343_01035</name>
</gene>
<reference evidence="1 2" key="1">
    <citation type="submission" date="2018-06" db="EMBL/GenBank/DDBJ databases">
        <authorList>
            <consortium name="Pathogen Informatics"/>
            <person name="Doyle S."/>
        </authorList>
    </citation>
    <scope>NUCLEOTIDE SEQUENCE [LARGE SCALE GENOMIC DNA]</scope>
    <source>
        <strain evidence="1 2">NCTC11343</strain>
    </source>
</reference>
<protein>
    <submittedName>
        <fullName evidence="1">Uncharacterized protein</fullName>
    </submittedName>
</protein>
<dbReference type="EMBL" id="UAUU01000002">
    <property type="protein sequence ID" value="SPZ84494.1"/>
    <property type="molecule type" value="Genomic_DNA"/>
</dbReference>
<accession>A0A2X2IT56</accession>
<organism evidence="1 2">
    <name type="scientific">Sphingobacterium multivorum</name>
    <dbReference type="NCBI Taxonomy" id="28454"/>
    <lineage>
        <taxon>Bacteria</taxon>
        <taxon>Pseudomonadati</taxon>
        <taxon>Bacteroidota</taxon>
        <taxon>Sphingobacteriia</taxon>
        <taxon>Sphingobacteriales</taxon>
        <taxon>Sphingobacteriaceae</taxon>
        <taxon>Sphingobacterium</taxon>
    </lineage>
</organism>
<dbReference type="AlphaFoldDB" id="A0A2X2IT56"/>
<evidence type="ECO:0000313" key="2">
    <source>
        <dbReference type="Proteomes" id="UP000251241"/>
    </source>
</evidence>
<name>A0A2X2IT56_SPHMU</name>
<proteinExistence type="predicted"/>
<evidence type="ECO:0000313" key="1">
    <source>
        <dbReference type="EMBL" id="SPZ84494.1"/>
    </source>
</evidence>
<sequence>MFRKVQYTEYLLAYNKRLNTSKVIGARKSPHTDLLIIVFRSININGKFQLRKMVLNDEYRQKE</sequence>